<feature type="region of interest" description="Disordered" evidence="1">
    <location>
        <begin position="69"/>
        <end position="102"/>
    </location>
</feature>
<feature type="compositionally biased region" description="Low complexity" evidence="1">
    <location>
        <begin position="27"/>
        <end position="36"/>
    </location>
</feature>
<dbReference type="AlphaFoldDB" id="A0A931MID5"/>
<protein>
    <submittedName>
        <fullName evidence="2">Uncharacterized protein</fullName>
    </submittedName>
</protein>
<feature type="region of interest" description="Disordered" evidence="1">
    <location>
        <begin position="1"/>
        <end position="47"/>
    </location>
</feature>
<accession>A0A931MID5</accession>
<comment type="caution">
    <text evidence="2">The sequence shown here is derived from an EMBL/GenBank/DDBJ whole genome shotgun (WGS) entry which is preliminary data.</text>
</comment>
<dbReference type="Proteomes" id="UP000651050">
    <property type="component" value="Unassembled WGS sequence"/>
</dbReference>
<dbReference type="RefSeq" id="WP_196987466.1">
    <property type="nucleotide sequence ID" value="NZ_JADWYS010000001.1"/>
</dbReference>
<organism evidence="2 3">
    <name type="scientific">Caenimonas aquaedulcis</name>
    <dbReference type="NCBI Taxonomy" id="2793270"/>
    <lineage>
        <taxon>Bacteria</taxon>
        <taxon>Pseudomonadati</taxon>
        <taxon>Pseudomonadota</taxon>
        <taxon>Betaproteobacteria</taxon>
        <taxon>Burkholderiales</taxon>
        <taxon>Comamonadaceae</taxon>
        <taxon>Caenimonas</taxon>
    </lineage>
</organism>
<dbReference type="EMBL" id="JADWYS010000001">
    <property type="protein sequence ID" value="MBG9389688.1"/>
    <property type="molecule type" value="Genomic_DNA"/>
</dbReference>
<sequence>MLKFLKRLAGIEDPKPEVPRRKRRKSSPSSRFDSAPGDLPAVTEGSNDSDWALWKDSVAAVDSQMSSLMPRDSSYHSHFVDTQPTDLADLDPFEKVGKNRDH</sequence>
<evidence type="ECO:0000313" key="3">
    <source>
        <dbReference type="Proteomes" id="UP000651050"/>
    </source>
</evidence>
<feature type="compositionally biased region" description="Basic and acidic residues" evidence="1">
    <location>
        <begin position="92"/>
        <end position="102"/>
    </location>
</feature>
<gene>
    <name evidence="2" type="ORF">I5803_16785</name>
</gene>
<name>A0A931MID5_9BURK</name>
<proteinExistence type="predicted"/>
<feature type="compositionally biased region" description="Basic and acidic residues" evidence="1">
    <location>
        <begin position="9"/>
        <end position="19"/>
    </location>
</feature>
<keyword evidence="3" id="KW-1185">Reference proteome</keyword>
<reference evidence="2" key="1">
    <citation type="submission" date="2020-11" db="EMBL/GenBank/DDBJ databases">
        <title>Bacterial whole genome sequence for Caenimonas sp. DR4.4.</title>
        <authorList>
            <person name="Le V."/>
            <person name="Ko S.-R."/>
            <person name="Ahn C.-Y."/>
            <person name="Oh H.-M."/>
        </authorList>
    </citation>
    <scope>NUCLEOTIDE SEQUENCE</scope>
    <source>
        <strain evidence="2">DR4.4</strain>
    </source>
</reference>
<evidence type="ECO:0000256" key="1">
    <source>
        <dbReference type="SAM" id="MobiDB-lite"/>
    </source>
</evidence>
<evidence type="ECO:0000313" key="2">
    <source>
        <dbReference type="EMBL" id="MBG9389688.1"/>
    </source>
</evidence>